<feature type="transmembrane region" description="Helical" evidence="5">
    <location>
        <begin position="56"/>
        <end position="75"/>
    </location>
</feature>
<protein>
    <submittedName>
        <fullName evidence="8">TM2</fullName>
    </submittedName>
</protein>
<dbReference type="AlphaFoldDB" id="A0A0E4GAM0"/>
<dbReference type="RefSeq" id="WP_242847469.1">
    <property type="nucleotide sequence ID" value="NZ_CGIH01000009.1"/>
</dbReference>
<keyword evidence="9" id="KW-1185">Reference proteome</keyword>
<name>A0A0E4GAM0_9FIRM</name>
<dbReference type="EMBL" id="CGIH01000009">
    <property type="protein sequence ID" value="CFX15822.1"/>
    <property type="molecule type" value="Genomic_DNA"/>
</dbReference>
<dbReference type="InterPro" id="IPR026870">
    <property type="entry name" value="Zinc_ribbon_dom"/>
</dbReference>
<keyword evidence="3 5" id="KW-1133">Transmembrane helix</keyword>
<comment type="subcellular location">
    <subcellularLocation>
        <location evidence="1">Membrane</location>
        <topology evidence="1">Multi-pass membrane protein</topology>
    </subcellularLocation>
</comment>
<evidence type="ECO:0000256" key="4">
    <source>
        <dbReference type="ARBA" id="ARBA00023136"/>
    </source>
</evidence>
<evidence type="ECO:0000313" key="9">
    <source>
        <dbReference type="Proteomes" id="UP000045545"/>
    </source>
</evidence>
<evidence type="ECO:0000256" key="1">
    <source>
        <dbReference type="ARBA" id="ARBA00004141"/>
    </source>
</evidence>
<organism evidence="8 9">
    <name type="scientific">Syntrophomonas zehnderi OL-4</name>
    <dbReference type="NCBI Taxonomy" id="690567"/>
    <lineage>
        <taxon>Bacteria</taxon>
        <taxon>Bacillati</taxon>
        <taxon>Bacillota</taxon>
        <taxon>Clostridia</taxon>
        <taxon>Eubacteriales</taxon>
        <taxon>Syntrophomonadaceae</taxon>
        <taxon>Syntrophomonas</taxon>
    </lineage>
</organism>
<feature type="domain" description="Zinc-ribbon" evidence="7">
    <location>
        <begin position="20"/>
        <end position="39"/>
    </location>
</feature>
<gene>
    <name evidence="8" type="ORF">651</name>
</gene>
<feature type="domain" description="TM2" evidence="6">
    <location>
        <begin position="52"/>
        <end position="102"/>
    </location>
</feature>
<dbReference type="Proteomes" id="UP000045545">
    <property type="component" value="Unassembled WGS sequence"/>
</dbReference>
<dbReference type="Pfam" id="PF05154">
    <property type="entry name" value="TM2"/>
    <property type="match status" value="1"/>
</dbReference>
<evidence type="ECO:0000256" key="5">
    <source>
        <dbReference type="SAM" id="Phobius"/>
    </source>
</evidence>
<evidence type="ECO:0000256" key="2">
    <source>
        <dbReference type="ARBA" id="ARBA00022692"/>
    </source>
</evidence>
<feature type="transmembrane region" description="Helical" evidence="5">
    <location>
        <begin position="81"/>
        <end position="106"/>
    </location>
</feature>
<reference evidence="8 9" key="1">
    <citation type="submission" date="2015-03" db="EMBL/GenBank/DDBJ databases">
        <authorList>
            <person name="Murphy D."/>
        </authorList>
    </citation>
    <scope>NUCLEOTIDE SEQUENCE [LARGE SCALE GENOMIC DNA]</scope>
    <source>
        <strain evidence="8 9">OL-4</strain>
    </source>
</reference>
<dbReference type="Pfam" id="PF13240">
    <property type="entry name" value="Zn_Ribbon_1"/>
    <property type="match status" value="1"/>
</dbReference>
<evidence type="ECO:0000259" key="7">
    <source>
        <dbReference type="Pfam" id="PF13240"/>
    </source>
</evidence>
<evidence type="ECO:0000313" key="8">
    <source>
        <dbReference type="EMBL" id="CFX15822.1"/>
    </source>
</evidence>
<dbReference type="STRING" id="690567.651"/>
<evidence type="ECO:0000256" key="3">
    <source>
        <dbReference type="ARBA" id="ARBA00022989"/>
    </source>
</evidence>
<proteinExistence type="predicted"/>
<evidence type="ECO:0000259" key="6">
    <source>
        <dbReference type="Pfam" id="PF05154"/>
    </source>
</evidence>
<sequence>MNNNMSFESQTAQSSVNMVFCRSCGSQIRQEAEICPRCGVRQLPPPTETLGDKNRIAAGVLALLLGGLGVHKFYMGQVGKGILYLLFVWTFIPSILALIEGICILVETDAKFARRLNA</sequence>
<accession>A0A0E4GAM0</accession>
<dbReference type="InterPro" id="IPR007829">
    <property type="entry name" value="TM2"/>
</dbReference>
<keyword evidence="4 5" id="KW-0472">Membrane</keyword>
<dbReference type="GO" id="GO:0016020">
    <property type="term" value="C:membrane"/>
    <property type="evidence" value="ECO:0007669"/>
    <property type="project" value="UniProtKB-SubCell"/>
</dbReference>
<keyword evidence="2 5" id="KW-0812">Transmembrane</keyword>